<dbReference type="InterPro" id="IPR037171">
    <property type="entry name" value="NagB/RpiA_transferase-like"/>
</dbReference>
<feature type="domain" description="Sugar-binding" evidence="5">
    <location>
        <begin position="96"/>
        <end position="343"/>
    </location>
</feature>
<dbReference type="InterPro" id="IPR036388">
    <property type="entry name" value="WH-like_DNA-bd_sf"/>
</dbReference>
<keyword evidence="4" id="KW-0804">Transcription</keyword>
<comment type="similarity">
    <text evidence="1">Belongs to the SorC transcriptional regulatory family.</text>
</comment>
<dbReference type="GO" id="GO:0003677">
    <property type="term" value="F:DNA binding"/>
    <property type="evidence" value="ECO:0007669"/>
    <property type="project" value="UniProtKB-KW"/>
</dbReference>
<dbReference type="RefSeq" id="WP_074704418.1">
    <property type="nucleotide sequence ID" value="NZ_CAMEFB010000026.1"/>
</dbReference>
<reference evidence="7 8" key="1">
    <citation type="submission" date="2016-10" db="EMBL/GenBank/DDBJ databases">
        <authorList>
            <person name="Varghese N."/>
            <person name="Submissions S."/>
        </authorList>
    </citation>
    <scope>NUCLEOTIDE SEQUENCE [LARGE SCALE GENOMIC DNA]</scope>
    <source>
        <strain evidence="7 8">WCC6</strain>
    </source>
</reference>
<sequence length="353" mass="38806">MCNISLDRIINLQNKLVPEMVDLITERYKVLRQISHDQPIGRRTLAKKLGLSERILRSHVDFLKEAGLLDFTLTGMSITEEGAVLLQELRDYVNRLQKLSSLESLLQEKLHLQKVVVLPGDADQDKVVTREIGRVAAGILLRLLADHGKHIVAVTGGTTVAAMAENTFGHEPETIVVPARGGLGDKMELQANTIATVLAGRLKTRYLQLYVPDSVSEDVLQKILEEDARVKQVVETIKSADILVHGMGQARVMAEKRGMDPKLVERLEQAGAVGEALGQYFDLKGHVVYSTDTLGLMVNDLEKIHTVMGIAGGRSKGRAILSMLRSGQDDILVTDEAAAREIIDCLQSDPNNQ</sequence>
<evidence type="ECO:0000313" key="8">
    <source>
        <dbReference type="Proteomes" id="UP000182379"/>
    </source>
</evidence>
<feature type="domain" description="CggR N-terminal DNA binding" evidence="6">
    <location>
        <begin position="24"/>
        <end position="92"/>
    </location>
</feature>
<evidence type="ECO:0000259" key="6">
    <source>
        <dbReference type="Pfam" id="PF21715"/>
    </source>
</evidence>
<dbReference type="Proteomes" id="UP000182379">
    <property type="component" value="Unassembled WGS sequence"/>
</dbReference>
<keyword evidence="3" id="KW-0238">DNA-binding</keyword>
<dbReference type="AlphaFoldDB" id="A0A1H2U7F2"/>
<dbReference type="InterPro" id="IPR048715">
    <property type="entry name" value="CggR_N"/>
</dbReference>
<evidence type="ECO:0000256" key="2">
    <source>
        <dbReference type="ARBA" id="ARBA00023015"/>
    </source>
</evidence>
<dbReference type="Gene3D" id="1.10.10.10">
    <property type="entry name" value="Winged helix-like DNA-binding domain superfamily/Winged helix DNA-binding domain"/>
    <property type="match status" value="1"/>
</dbReference>
<dbReference type="InterPro" id="IPR036390">
    <property type="entry name" value="WH_DNA-bd_sf"/>
</dbReference>
<dbReference type="PANTHER" id="PTHR34294">
    <property type="entry name" value="TRANSCRIPTIONAL REGULATOR-RELATED"/>
    <property type="match status" value="1"/>
</dbReference>
<evidence type="ECO:0000259" key="5">
    <source>
        <dbReference type="Pfam" id="PF04198"/>
    </source>
</evidence>
<dbReference type="SUPFAM" id="SSF46785">
    <property type="entry name" value="Winged helix' DNA-binding domain"/>
    <property type="match status" value="1"/>
</dbReference>
<dbReference type="InterPro" id="IPR007324">
    <property type="entry name" value="Sugar-bd_dom_put"/>
</dbReference>
<keyword evidence="2" id="KW-0805">Transcription regulation</keyword>
<evidence type="ECO:0000256" key="3">
    <source>
        <dbReference type="ARBA" id="ARBA00023125"/>
    </source>
</evidence>
<dbReference type="Gene3D" id="3.40.50.1360">
    <property type="match status" value="1"/>
</dbReference>
<comment type="caution">
    <text evidence="7">The sequence shown here is derived from an EMBL/GenBank/DDBJ whole genome shotgun (WGS) entry which is preliminary data.</text>
</comment>
<gene>
    <name evidence="7" type="ORF">SAMN05216495_102113</name>
</gene>
<evidence type="ECO:0000313" key="7">
    <source>
        <dbReference type="EMBL" id="SDW51529.1"/>
    </source>
</evidence>
<dbReference type="Pfam" id="PF04198">
    <property type="entry name" value="Sugar-bind"/>
    <property type="match status" value="1"/>
</dbReference>
<protein>
    <submittedName>
        <fullName evidence="7">Central glycolytic genes regulator</fullName>
    </submittedName>
</protein>
<proteinExistence type="inferred from homology"/>
<organism evidence="7 8">
    <name type="scientific">Acidaminococcus fermentans</name>
    <dbReference type="NCBI Taxonomy" id="905"/>
    <lineage>
        <taxon>Bacteria</taxon>
        <taxon>Bacillati</taxon>
        <taxon>Bacillota</taxon>
        <taxon>Negativicutes</taxon>
        <taxon>Acidaminococcales</taxon>
        <taxon>Acidaminococcaceae</taxon>
        <taxon>Acidaminococcus</taxon>
    </lineage>
</organism>
<name>A0A1H2U7F2_ACIFE</name>
<evidence type="ECO:0000256" key="4">
    <source>
        <dbReference type="ARBA" id="ARBA00023163"/>
    </source>
</evidence>
<dbReference type="Pfam" id="PF21715">
    <property type="entry name" value="CggR_N"/>
    <property type="match status" value="1"/>
</dbReference>
<evidence type="ECO:0000256" key="1">
    <source>
        <dbReference type="ARBA" id="ARBA00010466"/>
    </source>
</evidence>
<dbReference type="EMBL" id="FNOP01000002">
    <property type="protein sequence ID" value="SDW51529.1"/>
    <property type="molecule type" value="Genomic_DNA"/>
</dbReference>
<dbReference type="InterPro" id="IPR051054">
    <property type="entry name" value="SorC_transcr_regulators"/>
</dbReference>
<dbReference type="GO" id="GO:0030246">
    <property type="term" value="F:carbohydrate binding"/>
    <property type="evidence" value="ECO:0007669"/>
    <property type="project" value="InterPro"/>
</dbReference>
<dbReference type="SUPFAM" id="SSF100950">
    <property type="entry name" value="NagB/RpiA/CoA transferase-like"/>
    <property type="match status" value="1"/>
</dbReference>
<accession>A0A1H2U7F2</accession>
<dbReference type="PANTHER" id="PTHR34294:SF5">
    <property type="entry name" value="CENTRAL GLYCOLYTIC GENES REGULATOR"/>
    <property type="match status" value="1"/>
</dbReference>